<reference evidence="1" key="1">
    <citation type="submission" date="2019-06" db="EMBL/GenBank/DDBJ databases">
        <authorList>
            <person name="Zheng W."/>
        </authorList>
    </citation>
    <scope>NUCLEOTIDE SEQUENCE</scope>
    <source>
        <strain evidence="1">QDHG01</strain>
    </source>
</reference>
<proteinExistence type="predicted"/>
<dbReference type="EMBL" id="RRYP01030476">
    <property type="protein sequence ID" value="TNV71149.1"/>
    <property type="molecule type" value="Genomic_DNA"/>
</dbReference>
<gene>
    <name evidence="1" type="ORF">FGO68_gene9544</name>
</gene>
<sequence length="88" mass="10562">MPRKPRQQKGVTSELLTKQLWQPHFARYRAIRSFKRICQEFRHDPFCAPYPSQSLHLRVSRNFLSHHCLPMGPLNFAQVLFFIMHCPR</sequence>
<keyword evidence="2" id="KW-1185">Reference proteome</keyword>
<dbReference type="AlphaFoldDB" id="A0A8J8SUH2"/>
<organism evidence="1 2">
    <name type="scientific">Halteria grandinella</name>
    <dbReference type="NCBI Taxonomy" id="5974"/>
    <lineage>
        <taxon>Eukaryota</taxon>
        <taxon>Sar</taxon>
        <taxon>Alveolata</taxon>
        <taxon>Ciliophora</taxon>
        <taxon>Intramacronucleata</taxon>
        <taxon>Spirotrichea</taxon>
        <taxon>Stichotrichia</taxon>
        <taxon>Sporadotrichida</taxon>
        <taxon>Halteriidae</taxon>
        <taxon>Halteria</taxon>
    </lineage>
</organism>
<comment type="caution">
    <text evidence="1">The sequence shown here is derived from an EMBL/GenBank/DDBJ whole genome shotgun (WGS) entry which is preliminary data.</text>
</comment>
<evidence type="ECO:0000313" key="2">
    <source>
        <dbReference type="Proteomes" id="UP000785679"/>
    </source>
</evidence>
<accession>A0A8J8SUH2</accession>
<evidence type="ECO:0000313" key="1">
    <source>
        <dbReference type="EMBL" id="TNV71149.1"/>
    </source>
</evidence>
<name>A0A8J8SUH2_HALGN</name>
<dbReference type="Proteomes" id="UP000785679">
    <property type="component" value="Unassembled WGS sequence"/>
</dbReference>
<protein>
    <submittedName>
        <fullName evidence="1">Uncharacterized protein</fullName>
    </submittedName>
</protein>